<dbReference type="Pfam" id="PF07730">
    <property type="entry name" value="HisKA_3"/>
    <property type="match status" value="1"/>
</dbReference>
<organism evidence="3 4">
    <name type="scientific">Paractinoplanes toevensis</name>
    <dbReference type="NCBI Taxonomy" id="571911"/>
    <lineage>
        <taxon>Bacteria</taxon>
        <taxon>Bacillati</taxon>
        <taxon>Actinomycetota</taxon>
        <taxon>Actinomycetes</taxon>
        <taxon>Micromonosporales</taxon>
        <taxon>Micromonosporaceae</taxon>
        <taxon>Paractinoplanes</taxon>
    </lineage>
</organism>
<evidence type="ECO:0000313" key="3">
    <source>
        <dbReference type="EMBL" id="GIM92019.1"/>
    </source>
</evidence>
<dbReference type="InterPro" id="IPR035965">
    <property type="entry name" value="PAS-like_dom_sf"/>
</dbReference>
<dbReference type="PANTHER" id="PTHR44757:SF2">
    <property type="entry name" value="BIOFILM ARCHITECTURE MAINTENANCE PROTEIN MBAA"/>
    <property type="match status" value="1"/>
</dbReference>
<dbReference type="NCBIfam" id="TIGR00229">
    <property type="entry name" value="sensory_box"/>
    <property type="match status" value="1"/>
</dbReference>
<dbReference type="InterPro" id="IPR000014">
    <property type="entry name" value="PAS"/>
</dbReference>
<dbReference type="InterPro" id="IPR000700">
    <property type="entry name" value="PAS-assoc_C"/>
</dbReference>
<dbReference type="InterPro" id="IPR052155">
    <property type="entry name" value="Biofilm_reg_signaling"/>
</dbReference>
<dbReference type="InterPro" id="IPR011712">
    <property type="entry name" value="Sig_transdc_His_kin_sub3_dim/P"/>
</dbReference>
<dbReference type="Gene3D" id="1.20.5.1930">
    <property type="match status" value="1"/>
</dbReference>
<dbReference type="CDD" id="cd00130">
    <property type="entry name" value="PAS"/>
    <property type="match status" value="1"/>
</dbReference>
<feature type="domain" description="PAS" evidence="1">
    <location>
        <begin position="32"/>
        <end position="72"/>
    </location>
</feature>
<feature type="domain" description="PAC" evidence="2">
    <location>
        <begin position="91"/>
        <end position="143"/>
    </location>
</feature>
<dbReference type="EMBL" id="BOQN01000051">
    <property type="protein sequence ID" value="GIM92019.1"/>
    <property type="molecule type" value="Genomic_DNA"/>
</dbReference>
<dbReference type="GO" id="GO:0046983">
    <property type="term" value="F:protein dimerization activity"/>
    <property type="evidence" value="ECO:0007669"/>
    <property type="project" value="InterPro"/>
</dbReference>
<accession>A0A919T9S0</accession>
<dbReference type="GO" id="GO:0016020">
    <property type="term" value="C:membrane"/>
    <property type="evidence" value="ECO:0007669"/>
    <property type="project" value="InterPro"/>
</dbReference>
<dbReference type="PROSITE" id="PS50113">
    <property type="entry name" value="PAC"/>
    <property type="match status" value="1"/>
</dbReference>
<dbReference type="Pfam" id="PF13426">
    <property type="entry name" value="PAS_9"/>
    <property type="match status" value="1"/>
</dbReference>
<evidence type="ECO:0000259" key="1">
    <source>
        <dbReference type="PROSITE" id="PS50112"/>
    </source>
</evidence>
<dbReference type="GO" id="GO:0000155">
    <property type="term" value="F:phosphorelay sensor kinase activity"/>
    <property type="evidence" value="ECO:0007669"/>
    <property type="project" value="InterPro"/>
</dbReference>
<dbReference type="AlphaFoldDB" id="A0A919T9S0"/>
<dbReference type="PANTHER" id="PTHR44757">
    <property type="entry name" value="DIGUANYLATE CYCLASE DGCP"/>
    <property type="match status" value="1"/>
</dbReference>
<dbReference type="SUPFAM" id="SSF55785">
    <property type="entry name" value="PYP-like sensor domain (PAS domain)"/>
    <property type="match status" value="1"/>
</dbReference>
<reference evidence="3 4" key="1">
    <citation type="submission" date="2021-03" db="EMBL/GenBank/DDBJ databases">
        <title>Whole genome shotgun sequence of Actinoplanes toevensis NBRC 105298.</title>
        <authorList>
            <person name="Komaki H."/>
            <person name="Tamura T."/>
        </authorList>
    </citation>
    <scope>NUCLEOTIDE SEQUENCE [LARGE SCALE GENOMIC DNA]</scope>
    <source>
        <strain evidence="3 4">NBRC 105298</strain>
    </source>
</reference>
<dbReference type="Proteomes" id="UP000677082">
    <property type="component" value="Unassembled WGS sequence"/>
</dbReference>
<dbReference type="Gene3D" id="3.30.450.20">
    <property type="entry name" value="PAS domain"/>
    <property type="match status" value="1"/>
</dbReference>
<name>A0A919T9S0_9ACTN</name>
<protein>
    <recommendedName>
        <fullName evidence="5">PAS domain S-box protein</fullName>
    </recommendedName>
</protein>
<keyword evidence="4" id="KW-1185">Reference proteome</keyword>
<dbReference type="RefSeq" id="WP_213007915.1">
    <property type="nucleotide sequence ID" value="NZ_BOQN01000051.1"/>
</dbReference>
<dbReference type="PROSITE" id="PS50112">
    <property type="entry name" value="PAS"/>
    <property type="match status" value="1"/>
</dbReference>
<sequence length="216" mass="24033">MDSPERSPLGVTAELSSHLAALLVDAVDEYAIFALRPDGVVTTWNRGAQRIKGYTAEEIIGRSFSVFFTPEDVNAGKPARELAAAAAQGQSRDEGWRIRKDGSRFWANVTLTAITGTDGRLEGYAKITRDDTDRRRMEEQVRRLELLSDRERIAGAMHETIVHRIFEASMTMEAALGLITNPTAEQRVRTAIETLDTTLKQIRTIILDLDTSDEKA</sequence>
<comment type="caution">
    <text evidence="3">The sequence shown here is derived from an EMBL/GenBank/DDBJ whole genome shotgun (WGS) entry which is preliminary data.</text>
</comment>
<evidence type="ECO:0000313" key="4">
    <source>
        <dbReference type="Proteomes" id="UP000677082"/>
    </source>
</evidence>
<evidence type="ECO:0008006" key="5">
    <source>
        <dbReference type="Google" id="ProtNLM"/>
    </source>
</evidence>
<gene>
    <name evidence="3" type="ORF">Ato02nite_038120</name>
</gene>
<proteinExistence type="predicted"/>
<evidence type="ECO:0000259" key="2">
    <source>
        <dbReference type="PROSITE" id="PS50113"/>
    </source>
</evidence>